<dbReference type="EMBL" id="CP023700">
    <property type="protein sequence ID" value="QEU87297.1"/>
    <property type="molecule type" value="Genomic_DNA"/>
</dbReference>
<accession>A0ABX6AHF7</accession>
<evidence type="ECO:0000313" key="1">
    <source>
        <dbReference type="EMBL" id="QEU87297.1"/>
    </source>
</evidence>
<organism evidence="1 2">
    <name type="scientific">Streptomyces viridosporus T7A</name>
    <dbReference type="NCBI Taxonomy" id="665577"/>
    <lineage>
        <taxon>Bacteria</taxon>
        <taxon>Bacillati</taxon>
        <taxon>Actinomycetota</taxon>
        <taxon>Actinomycetes</taxon>
        <taxon>Kitasatosporales</taxon>
        <taxon>Streptomycetaceae</taxon>
        <taxon>Streptomyces</taxon>
    </lineage>
</organism>
<protein>
    <submittedName>
        <fullName evidence="1">Uncharacterized protein</fullName>
    </submittedName>
</protein>
<keyword evidence="2" id="KW-1185">Reference proteome</keyword>
<evidence type="ECO:0000313" key="2">
    <source>
        <dbReference type="Proteomes" id="UP000327143"/>
    </source>
</evidence>
<sequence length="317" mass="32345">MSARGNSISAGGTSVKLTAPRRVLGRAAVVLALALGLATGSTGLLPGTEAHAQPVAEGSFGFSGDADDWVSGGQSYAYSTSSRDRLNVSADTGNNVVSLSVDGANGDWWYLDLAAPSGTALAPGTYTGATRHPFNEPTEPGLSLSGNGRGCNTLTGEFTITAVEFGPQGYVRKLDATFVQHCEGGSSAARGEVHIDNPPPPAELDLGLAVALKGTASALNGKATVHGTVSCNKPVRVDVSGDITQVKRRDLIRGSYSTSVSCVPGAPVDWTATATPTGSVPFQQGDVEVEARATATDPDYGKPVTVTETTAVRLARG</sequence>
<gene>
    <name evidence="1" type="ORF">CP969_23430</name>
</gene>
<proteinExistence type="predicted"/>
<reference evidence="1 2" key="1">
    <citation type="submission" date="2017-09" db="EMBL/GenBank/DDBJ databases">
        <authorList>
            <person name="Lee N."/>
            <person name="Cho B.-K."/>
        </authorList>
    </citation>
    <scope>NUCLEOTIDE SEQUENCE [LARGE SCALE GENOMIC DNA]</scope>
    <source>
        <strain evidence="1 2">ATCC 39115</strain>
    </source>
</reference>
<dbReference type="Proteomes" id="UP000327143">
    <property type="component" value="Chromosome"/>
</dbReference>
<name>A0ABX6AHF7_STRVD</name>